<accession>A0A7R9G650</accession>
<feature type="region of interest" description="Disordered" evidence="1">
    <location>
        <begin position="18"/>
        <end position="148"/>
    </location>
</feature>
<dbReference type="EMBL" id="OC007812">
    <property type="protein sequence ID" value="CAD7266857.1"/>
    <property type="molecule type" value="Genomic_DNA"/>
</dbReference>
<feature type="compositionally biased region" description="Low complexity" evidence="1">
    <location>
        <begin position="94"/>
        <end position="109"/>
    </location>
</feature>
<dbReference type="AlphaFoldDB" id="A0A7R9G650"/>
<organism evidence="2">
    <name type="scientific">Timema shepardi</name>
    <name type="common">Walking stick</name>
    <dbReference type="NCBI Taxonomy" id="629360"/>
    <lineage>
        <taxon>Eukaryota</taxon>
        <taxon>Metazoa</taxon>
        <taxon>Ecdysozoa</taxon>
        <taxon>Arthropoda</taxon>
        <taxon>Hexapoda</taxon>
        <taxon>Insecta</taxon>
        <taxon>Pterygota</taxon>
        <taxon>Neoptera</taxon>
        <taxon>Polyneoptera</taxon>
        <taxon>Phasmatodea</taxon>
        <taxon>Timematodea</taxon>
        <taxon>Timematoidea</taxon>
        <taxon>Timematidae</taxon>
        <taxon>Timema</taxon>
    </lineage>
</organism>
<sequence>MNQLPVNLSCRAEFDSLSDPLHHRNFSSYHGSNPEPMDLKPVKLDVSSERGGMASPSPQSSPMPPPQTPSPMGPPQQSPSPMPSPGGMPPPAPSSMGPPHHPHSPTGYQGPPPQPQHSMGPGGPGPGMQPQGTQTFQQHGPQVRRFDT</sequence>
<gene>
    <name evidence="2" type="ORF">TSIB3V08_LOCUS10871</name>
</gene>
<feature type="compositionally biased region" description="Pro residues" evidence="1">
    <location>
        <begin position="59"/>
        <end position="93"/>
    </location>
</feature>
<name>A0A7R9G650_TIMSH</name>
<protein>
    <submittedName>
        <fullName evidence="2">Uncharacterized protein</fullName>
    </submittedName>
</protein>
<evidence type="ECO:0000256" key="1">
    <source>
        <dbReference type="SAM" id="MobiDB-lite"/>
    </source>
</evidence>
<evidence type="ECO:0000313" key="2">
    <source>
        <dbReference type="EMBL" id="CAD7266857.1"/>
    </source>
</evidence>
<feature type="compositionally biased region" description="Low complexity" evidence="1">
    <location>
        <begin position="128"/>
        <end position="141"/>
    </location>
</feature>
<feature type="compositionally biased region" description="Basic and acidic residues" evidence="1">
    <location>
        <begin position="37"/>
        <end position="48"/>
    </location>
</feature>
<reference evidence="2" key="1">
    <citation type="submission" date="2020-11" db="EMBL/GenBank/DDBJ databases">
        <authorList>
            <person name="Tran Van P."/>
        </authorList>
    </citation>
    <scope>NUCLEOTIDE SEQUENCE</scope>
</reference>
<proteinExistence type="predicted"/>